<organism evidence="1 2">
    <name type="scientific">Pyropia yezoensis</name>
    <name type="common">Susabi-nori</name>
    <name type="synonym">Porphyra yezoensis</name>
    <dbReference type="NCBI Taxonomy" id="2788"/>
    <lineage>
        <taxon>Eukaryota</taxon>
        <taxon>Rhodophyta</taxon>
        <taxon>Bangiophyceae</taxon>
        <taxon>Bangiales</taxon>
        <taxon>Bangiaceae</taxon>
        <taxon>Pyropia</taxon>
    </lineage>
</organism>
<name>A0ACC3C0V6_PYRYE</name>
<evidence type="ECO:0000313" key="1">
    <source>
        <dbReference type="EMBL" id="KAK1863630.1"/>
    </source>
</evidence>
<dbReference type="Proteomes" id="UP000798662">
    <property type="component" value="Chromosome 2"/>
</dbReference>
<evidence type="ECO:0000313" key="2">
    <source>
        <dbReference type="Proteomes" id="UP000798662"/>
    </source>
</evidence>
<reference evidence="1" key="1">
    <citation type="submission" date="2019-11" db="EMBL/GenBank/DDBJ databases">
        <title>Nori genome reveals adaptations in red seaweeds to the harsh intertidal environment.</title>
        <authorList>
            <person name="Wang D."/>
            <person name="Mao Y."/>
        </authorList>
    </citation>
    <scope>NUCLEOTIDE SEQUENCE</scope>
    <source>
        <tissue evidence="1">Gametophyte</tissue>
    </source>
</reference>
<protein>
    <submittedName>
        <fullName evidence="1">Uncharacterized protein</fullName>
    </submittedName>
</protein>
<gene>
    <name evidence="1" type="ORF">I4F81_006184</name>
</gene>
<sequence>MLVFVPAPTSNTLRRPPAGRSLLAGWRPRRPAAACRSVGKPPLRMAQAPPPPSTPPASSTSTAAAPPSSAAVPAAASSLPDRVARYLSRATAGDSSVGLARADEAWARLRSETPPPPPARVIFAGNDARPPVPAVDLAASVDAVIVGGTLGIFVGAALVKAGHSVAVVERGPLVGRAQEWNISRAELGVLVEQGLLTAEQLEAVIVSEYNPSRVAFPPVAAKGDGTAKPREVFVRDVLNVGVDPAGLIATVKEAFVTAGGVLLDYHAFERADVTEGGVDVGLRAVDRRSVVGAQGAGGGGTVDANGEDGAPDDGARVVRARLLIDAAGSFSPIAAQARGGARPDGVCVVVGSCAEAAWPSNEGGDLLVAMDDVDVAARAQYFWEAFPAATPAGTESPPAAGRSRRTTYMFAYLDTAPTRPSLAALFGTYLARMPAYQGLVPPDASAAEVDEALARVTPVRCLFGFFPSFAGASPLPATWDRVLHVGDASGVQSPISFGGFGALARHLPRLTAALGDVLADPTDGLVSAVCLRGVSPYLPSLSSTWLFQRAMSVPAAPAGAASPPTRGPSSASSPPPPSSTEGVPLPALLPPNLINDTLWRNMDSMWALGPTTLRPFLQDVVQWGALAQTVGRMGVTDPLLALRLTAFLGPVALVRWSGHFVALGAYAAADRLLGGVAAAAADRLPPDGRRRYWLRRWAEAWKWGSGRDYHGGGGE</sequence>
<dbReference type="EMBL" id="CM020619">
    <property type="protein sequence ID" value="KAK1863630.1"/>
    <property type="molecule type" value="Genomic_DNA"/>
</dbReference>
<keyword evidence="2" id="KW-1185">Reference proteome</keyword>
<proteinExistence type="predicted"/>
<accession>A0ACC3C0V6</accession>
<comment type="caution">
    <text evidence="1">The sequence shown here is derived from an EMBL/GenBank/DDBJ whole genome shotgun (WGS) entry which is preliminary data.</text>
</comment>